<dbReference type="InterPro" id="IPR026082">
    <property type="entry name" value="ABCA"/>
</dbReference>
<evidence type="ECO:0000259" key="9">
    <source>
        <dbReference type="PROSITE" id="PS50893"/>
    </source>
</evidence>
<dbReference type="InterPro" id="IPR027417">
    <property type="entry name" value="P-loop_NTPase"/>
</dbReference>
<evidence type="ECO:0000256" key="1">
    <source>
        <dbReference type="ARBA" id="ARBA00004141"/>
    </source>
</evidence>
<dbReference type="PANTHER" id="PTHR19229:SF205">
    <property type="entry name" value="ABC TRANSPORTER A FAMILY MEMBER 1-RELATED"/>
    <property type="match status" value="1"/>
</dbReference>
<name>A0AAD5U056_9FUNG</name>
<evidence type="ECO:0000313" key="11">
    <source>
        <dbReference type="Proteomes" id="UP001211065"/>
    </source>
</evidence>
<dbReference type="InterPro" id="IPR017871">
    <property type="entry name" value="ABC_transporter-like_CS"/>
</dbReference>
<dbReference type="GO" id="GO:0005319">
    <property type="term" value="F:lipid transporter activity"/>
    <property type="evidence" value="ECO:0007669"/>
    <property type="project" value="TreeGrafter"/>
</dbReference>
<gene>
    <name evidence="10" type="primary">ABCA1_1</name>
    <name evidence="10" type="ORF">HK099_004543</name>
</gene>
<accession>A0AAD5U056</accession>
<dbReference type="PROSITE" id="PS50893">
    <property type="entry name" value="ABC_TRANSPORTER_2"/>
    <property type="match status" value="1"/>
</dbReference>
<proteinExistence type="predicted"/>
<dbReference type="CDD" id="cd03263">
    <property type="entry name" value="ABC_subfamily_A"/>
    <property type="match status" value="1"/>
</dbReference>
<keyword evidence="2" id="KW-0813">Transport</keyword>
<dbReference type="GO" id="GO:0016887">
    <property type="term" value="F:ATP hydrolysis activity"/>
    <property type="evidence" value="ECO:0007669"/>
    <property type="project" value="InterPro"/>
</dbReference>
<dbReference type="PROSITE" id="PS00211">
    <property type="entry name" value="ABC_TRANSPORTER_1"/>
    <property type="match status" value="1"/>
</dbReference>
<protein>
    <submittedName>
        <fullName evidence="10">ATP-binding cassette sub- A member 1</fullName>
    </submittedName>
</protein>
<evidence type="ECO:0000313" key="10">
    <source>
        <dbReference type="EMBL" id="KAJ3219882.1"/>
    </source>
</evidence>
<dbReference type="EMBL" id="JADGJW010000323">
    <property type="protein sequence ID" value="KAJ3219882.1"/>
    <property type="molecule type" value="Genomic_DNA"/>
</dbReference>
<dbReference type="Pfam" id="PF00005">
    <property type="entry name" value="ABC_tran"/>
    <property type="match status" value="1"/>
</dbReference>
<keyword evidence="7 8" id="KW-0472">Membrane</keyword>
<dbReference type="GO" id="GO:0016020">
    <property type="term" value="C:membrane"/>
    <property type="evidence" value="ECO:0007669"/>
    <property type="project" value="UniProtKB-SubCell"/>
</dbReference>
<comment type="caution">
    <text evidence="10">The sequence shown here is derived from an EMBL/GenBank/DDBJ whole genome shotgun (WGS) entry which is preliminary data.</text>
</comment>
<dbReference type="Gene3D" id="3.40.50.300">
    <property type="entry name" value="P-loop containing nucleotide triphosphate hydrolases"/>
    <property type="match status" value="1"/>
</dbReference>
<sequence length="871" mass="99069">MKKKEQVELITEENLGKFRSSSIKKNFCIDYIAQLFCMLKRNTILQFRWWRSTLAQCVLAPLIFQLLLFVLQRADYARQEIGIPHPTSTPLEGVYPCQGRNIDTACISIMYTPKTATTDKIMQKFIAINSERISDHEFKIQNENLIDFSLPLSTLDIVPVPDSEFIYQYAFRNPNVTKWGITFTDANDINNPTFNLQYQIWVNYSLTSNGTDQIGRETLSLMRGLDEAIVSTLHDTSSNVKMEVSLKEWPTIPSLVVSDTIVQNLGPVFFFCSEMVIFINILNQLVTEKELKLRIALEMMGYSQAKCILALNVFKYVSTSTRKCIRDTMIAFAFFITCFVRKSQVAIMCGIFVFIIGLLFESFVFSNSFVGFLWWENTQMMTENSWRILLLIPFFNFGKMFLDLTTLTTGRLDRLTQTYIPGPGFSWNRLYEPIDSMLRPSYNGVQPTLPLPVIPNEYGIYKSPLFFLMPSYWGFGNKDKKNCSEWLKEIKSKSGGIVIDNEDEEVTKERNIALNDENTNFAVRIINLRKVFQKSRFYKSKTDKIAVKDTCITFQEGKLLALLGRKLAKSFFNKKKYLHNQTGQNGAGKSTSMNILSGLTPATKGDAIIYGFSVAHQMSEISKIMGVCPQHDILFGDLTAVEHIELYAGLKGIPKKDVKMLIEDRLKCVKLWQVRNTRANTYSGGMKRRLSLVISTIGDPKVIFMDEPTTGMDPVNRRRVWSFVENFKEGRVIVLTTHSMEEADVLGDRIAIMAHGSVKAIGNSITLKEKFGAGYRMNLITEPSLSDKIKEEVIKRVPGIVVEDESAGALIFQLPNKFKSHIPSFVDWLESNRGVGITTWGISQATLEEVFLKLIREANPNGYSGYEVGKK</sequence>
<keyword evidence="3 8" id="KW-0812">Transmembrane</keyword>
<dbReference type="GO" id="GO:0005524">
    <property type="term" value="F:ATP binding"/>
    <property type="evidence" value="ECO:0007669"/>
    <property type="project" value="UniProtKB-KW"/>
</dbReference>
<dbReference type="SUPFAM" id="SSF52540">
    <property type="entry name" value="P-loop containing nucleoside triphosphate hydrolases"/>
    <property type="match status" value="1"/>
</dbReference>
<dbReference type="AlphaFoldDB" id="A0AAD5U056"/>
<feature type="transmembrane region" description="Helical" evidence="8">
    <location>
        <begin position="49"/>
        <end position="71"/>
    </location>
</feature>
<feature type="transmembrane region" description="Helical" evidence="8">
    <location>
        <begin position="345"/>
        <end position="365"/>
    </location>
</feature>
<dbReference type="InterPro" id="IPR003439">
    <property type="entry name" value="ABC_transporter-like_ATP-bd"/>
</dbReference>
<feature type="domain" description="ABC transporter" evidence="9">
    <location>
        <begin position="523"/>
        <end position="780"/>
    </location>
</feature>
<evidence type="ECO:0000256" key="8">
    <source>
        <dbReference type="SAM" id="Phobius"/>
    </source>
</evidence>
<keyword evidence="5 10" id="KW-0067">ATP-binding</keyword>
<organism evidence="10 11">
    <name type="scientific">Clydaea vesicula</name>
    <dbReference type="NCBI Taxonomy" id="447962"/>
    <lineage>
        <taxon>Eukaryota</taxon>
        <taxon>Fungi</taxon>
        <taxon>Fungi incertae sedis</taxon>
        <taxon>Chytridiomycota</taxon>
        <taxon>Chytridiomycota incertae sedis</taxon>
        <taxon>Chytridiomycetes</taxon>
        <taxon>Lobulomycetales</taxon>
        <taxon>Lobulomycetaceae</taxon>
        <taxon>Clydaea</taxon>
    </lineage>
</organism>
<reference evidence="10" key="1">
    <citation type="submission" date="2020-05" db="EMBL/GenBank/DDBJ databases">
        <title>Phylogenomic resolution of chytrid fungi.</title>
        <authorList>
            <person name="Stajich J.E."/>
            <person name="Amses K."/>
            <person name="Simmons R."/>
            <person name="Seto K."/>
            <person name="Myers J."/>
            <person name="Bonds A."/>
            <person name="Quandt C.A."/>
            <person name="Barry K."/>
            <person name="Liu P."/>
            <person name="Grigoriev I."/>
            <person name="Longcore J.E."/>
            <person name="James T.Y."/>
        </authorList>
    </citation>
    <scope>NUCLEOTIDE SEQUENCE</scope>
    <source>
        <strain evidence="10">JEL0476</strain>
    </source>
</reference>
<keyword evidence="11" id="KW-1185">Reference proteome</keyword>
<dbReference type="GO" id="GO:0140359">
    <property type="term" value="F:ABC-type transporter activity"/>
    <property type="evidence" value="ECO:0007669"/>
    <property type="project" value="InterPro"/>
</dbReference>
<evidence type="ECO:0000256" key="4">
    <source>
        <dbReference type="ARBA" id="ARBA00022741"/>
    </source>
</evidence>
<dbReference type="FunFam" id="3.40.50.300:FF:000665">
    <property type="entry name" value="ABC transporter A family member 2"/>
    <property type="match status" value="1"/>
</dbReference>
<evidence type="ECO:0000256" key="3">
    <source>
        <dbReference type="ARBA" id="ARBA00022692"/>
    </source>
</evidence>
<keyword evidence="4" id="KW-0547">Nucleotide-binding</keyword>
<feature type="transmembrane region" description="Helical" evidence="8">
    <location>
        <begin position="385"/>
        <end position="402"/>
    </location>
</feature>
<dbReference type="PANTHER" id="PTHR19229">
    <property type="entry name" value="ATP-BINDING CASSETTE TRANSPORTER SUBFAMILY A ABCA"/>
    <property type="match status" value="1"/>
</dbReference>
<evidence type="ECO:0000256" key="2">
    <source>
        <dbReference type="ARBA" id="ARBA00022448"/>
    </source>
</evidence>
<comment type="subcellular location">
    <subcellularLocation>
        <location evidence="1">Membrane</location>
        <topology evidence="1">Multi-pass membrane protein</topology>
    </subcellularLocation>
</comment>
<evidence type="ECO:0000256" key="6">
    <source>
        <dbReference type="ARBA" id="ARBA00022989"/>
    </source>
</evidence>
<evidence type="ECO:0000256" key="5">
    <source>
        <dbReference type="ARBA" id="ARBA00022840"/>
    </source>
</evidence>
<evidence type="ECO:0000256" key="7">
    <source>
        <dbReference type="ARBA" id="ARBA00023136"/>
    </source>
</evidence>
<keyword evidence="6 8" id="KW-1133">Transmembrane helix</keyword>
<dbReference type="Proteomes" id="UP001211065">
    <property type="component" value="Unassembled WGS sequence"/>
</dbReference>